<dbReference type="PaxDb" id="722438-MPNE_0174"/>
<protein>
    <submittedName>
        <fullName evidence="1">Uncharacterized protein</fullName>
    </submittedName>
</protein>
<evidence type="ECO:0000313" key="1">
    <source>
        <dbReference type="EMBL" id="ADK86815.1"/>
    </source>
</evidence>
<accession>A0A0H3DM21</accession>
<dbReference type="Proteomes" id="UP000007756">
    <property type="component" value="Chromosome"/>
</dbReference>
<dbReference type="EMBL" id="CP002077">
    <property type="protein sequence ID" value="ADK86815.1"/>
    <property type="molecule type" value="Genomic_DNA"/>
</dbReference>
<reference evidence="1 2" key="1">
    <citation type="journal article" date="2010" name="Appl. Environ. Microbiol.">
        <title>Targeted chromosomal knockouts in Mycoplasma pneumoniae.</title>
        <authorList>
            <person name="Krishnakumar R."/>
            <person name="Assad-Garcia N."/>
            <person name="Benders G.A."/>
            <person name="Phan Q."/>
            <person name="Montague M.G."/>
            <person name="Glass J.I."/>
        </authorList>
    </citation>
    <scope>NUCLEOTIDE SEQUENCE [LARGE SCALE GENOMIC DNA]</scope>
    <source>
        <strain evidence="2">ATCC 15531 / DSM 22911 / NBRC 14401 / NCTC 10119 / FH</strain>
    </source>
</reference>
<proteinExistence type="predicted"/>
<dbReference type="AlphaFoldDB" id="A0A0H3DM21"/>
<sequence length="38" mass="4485">MQIFNFWNWSAKRLIPVGNRVASVSYFLKNQKKGGFDH</sequence>
<evidence type="ECO:0000313" key="2">
    <source>
        <dbReference type="Proteomes" id="UP000007756"/>
    </source>
</evidence>
<dbReference type="PATRIC" id="fig|722438.3.peg.167"/>
<dbReference type="KEGG" id="mpj:MPNE_0174"/>
<name>A0A0H3DM21_MYCPB</name>
<organism evidence="1 2">
    <name type="scientific">Mycoplasmoides pneumoniae (strain ATCC 15531 / DSM 23978 / CIP 103766 / NBRC 14401 / NCTC 10119 / FH)</name>
    <name type="common">Mycoplasma pneumoniae</name>
    <dbReference type="NCBI Taxonomy" id="722438"/>
    <lineage>
        <taxon>Bacteria</taxon>
        <taxon>Bacillati</taxon>
        <taxon>Mycoplasmatota</taxon>
        <taxon>Mycoplasmoidales</taxon>
        <taxon>Mycoplasmoidaceae</taxon>
        <taxon>Mycoplasmoides</taxon>
    </lineage>
</organism>
<dbReference type="HOGENOM" id="CLU_220033_0_0_14"/>
<gene>
    <name evidence="1" type="ordered locus">MPNE_0174</name>
</gene>